<name>A0A1T5JE72_9GAMM</name>
<sequence length="60" mass="6945">MSDDLTMRGEPDRSRIALGEEHEVRYWTKKFGVTEEDLRVAIDAVGKAAKNVELWLARRK</sequence>
<dbReference type="OrthoDB" id="7030114at2"/>
<evidence type="ECO:0000313" key="1">
    <source>
        <dbReference type="EMBL" id="SKC49689.1"/>
    </source>
</evidence>
<dbReference type="EMBL" id="FUZV01000001">
    <property type="protein sequence ID" value="SKC49689.1"/>
    <property type="molecule type" value="Genomic_DNA"/>
</dbReference>
<dbReference type="Pfam" id="PF12244">
    <property type="entry name" value="DUF3606"/>
    <property type="match status" value="1"/>
</dbReference>
<accession>A0A1T5JE72</accession>
<organism evidence="1 2">
    <name type="scientific">Pseudoxanthomonas indica</name>
    <dbReference type="NCBI Taxonomy" id="428993"/>
    <lineage>
        <taxon>Bacteria</taxon>
        <taxon>Pseudomonadati</taxon>
        <taxon>Pseudomonadota</taxon>
        <taxon>Gammaproteobacteria</taxon>
        <taxon>Lysobacterales</taxon>
        <taxon>Lysobacteraceae</taxon>
        <taxon>Pseudoxanthomonas</taxon>
    </lineage>
</organism>
<reference evidence="1 2" key="1">
    <citation type="submission" date="2017-02" db="EMBL/GenBank/DDBJ databases">
        <authorList>
            <person name="Peterson S.W."/>
        </authorList>
    </citation>
    <scope>NUCLEOTIDE SEQUENCE [LARGE SCALE GENOMIC DNA]</scope>
    <source>
        <strain evidence="1 2">P15</strain>
    </source>
</reference>
<evidence type="ECO:0008006" key="3">
    <source>
        <dbReference type="Google" id="ProtNLM"/>
    </source>
</evidence>
<proteinExistence type="predicted"/>
<gene>
    <name evidence="1" type="ORF">SAMN06296058_0731</name>
</gene>
<dbReference type="Proteomes" id="UP000190341">
    <property type="component" value="Unassembled WGS sequence"/>
</dbReference>
<dbReference type="AlphaFoldDB" id="A0A1T5JE72"/>
<dbReference type="RefSeq" id="WP_079723109.1">
    <property type="nucleotide sequence ID" value="NZ_BMCL01000003.1"/>
</dbReference>
<protein>
    <recommendedName>
        <fullName evidence="3">DUF3606 domain-containing protein</fullName>
    </recommendedName>
</protein>
<evidence type="ECO:0000313" key="2">
    <source>
        <dbReference type="Proteomes" id="UP000190341"/>
    </source>
</evidence>
<dbReference type="InterPro" id="IPR022037">
    <property type="entry name" value="DUF3606"/>
</dbReference>
<keyword evidence="2" id="KW-1185">Reference proteome</keyword>